<keyword evidence="4 11" id="KW-1134">Transmembrane beta strand</keyword>
<evidence type="ECO:0000256" key="5">
    <source>
        <dbReference type="ARBA" id="ARBA00022692"/>
    </source>
</evidence>
<keyword evidence="6 13" id="KW-0732">Signal</keyword>
<dbReference type="InterPro" id="IPR000531">
    <property type="entry name" value="Beta-barrel_TonB"/>
</dbReference>
<evidence type="ECO:0000313" key="16">
    <source>
        <dbReference type="EMBL" id="MDH0565396.1"/>
    </source>
</evidence>
<comment type="caution">
    <text evidence="16">The sequence shown here is derived from an EMBL/GenBank/DDBJ whole genome shotgun (WGS) entry which is preliminary data.</text>
</comment>
<name>A0AA42IAP8_9GAMM</name>
<accession>A0AA42IAP8</accession>
<evidence type="ECO:0000256" key="3">
    <source>
        <dbReference type="ARBA" id="ARBA00022448"/>
    </source>
</evidence>
<evidence type="ECO:0000256" key="8">
    <source>
        <dbReference type="ARBA" id="ARBA00023136"/>
    </source>
</evidence>
<feature type="domain" description="TonB-dependent receptor plug" evidence="15">
    <location>
        <begin position="51"/>
        <end position="157"/>
    </location>
</feature>
<keyword evidence="7 12" id="KW-0798">TonB box</keyword>
<dbReference type="RefSeq" id="WP_279696832.1">
    <property type="nucleotide sequence ID" value="NZ_JAOEEO010000008.1"/>
</dbReference>
<dbReference type="AlphaFoldDB" id="A0AA42IAP8"/>
<dbReference type="GO" id="GO:0015344">
    <property type="term" value="F:siderophore uptake transmembrane transporter activity"/>
    <property type="evidence" value="ECO:0007669"/>
    <property type="project" value="TreeGrafter"/>
</dbReference>
<sequence length="625" mass="68696">MSTVFQPTRLVGAIAIAMGFSSPAFAQDQASDKTATLDTIVVTASRSEQKIEDVPARINVINEKTIQQSPLADLGHLLQRDAGLHILQQGGMGQNSSLFIRGTNSNHSLFLKDGARLNTALDGGTSIPYIDLSDVNQIEILKGPASVQYGTDAIGGVINVRTAPPKQQKLFLTTEAGENKTYKSIVGADLVSDNGLYAQIRGQRQESDGTNVTNKSKKKASYDQKGYSTKIGYEQDQYGANVSINENKGTNVYYGGSHDFFNRLINTNAYYQILDNLKINAHYSNFKDELTGKSSTYYFDTERNEGDINLQWNFTKNQNLLVGASINNADVKSLAIKGEKQSLDSTGYYVQHQYNDQNGLSTQAGIRIEDNDQFGTKTVGQIAGRIQIAPLTSVYANIGTAFKAPTGNQLYYSSQFKDEYGTYITVGNPDLKPEESLSYEIGIDQKLAYGLSAYASAYHTKVKNLIQYVSDYDPVNQISAATYNNVNKAKMFGGEVGLKWKQDDLFLTTEYGYVKTENEESGYELVRRPRQSLTLTAGLENELYGLSTSLVAKSHSKISESKTSKYTPGYATVDLNAYWNVSSNVKLFTNIANVGDVRYKTANFGGDEFYISGGRLASAGVTFRY</sequence>
<dbReference type="SUPFAM" id="SSF56935">
    <property type="entry name" value="Porins"/>
    <property type="match status" value="1"/>
</dbReference>
<evidence type="ECO:0000256" key="10">
    <source>
        <dbReference type="ARBA" id="ARBA00023237"/>
    </source>
</evidence>
<dbReference type="GO" id="GO:0009279">
    <property type="term" value="C:cell outer membrane"/>
    <property type="evidence" value="ECO:0007669"/>
    <property type="project" value="UniProtKB-SubCell"/>
</dbReference>
<evidence type="ECO:0000259" key="14">
    <source>
        <dbReference type="Pfam" id="PF00593"/>
    </source>
</evidence>
<evidence type="ECO:0000313" key="17">
    <source>
        <dbReference type="Proteomes" id="UP001159329"/>
    </source>
</evidence>
<dbReference type="EMBL" id="JAOEEO010000008">
    <property type="protein sequence ID" value="MDH0565396.1"/>
    <property type="molecule type" value="Genomic_DNA"/>
</dbReference>
<dbReference type="PANTHER" id="PTHR30069">
    <property type="entry name" value="TONB-DEPENDENT OUTER MEMBRANE RECEPTOR"/>
    <property type="match status" value="1"/>
</dbReference>
<evidence type="ECO:0000256" key="9">
    <source>
        <dbReference type="ARBA" id="ARBA00023170"/>
    </source>
</evidence>
<comment type="similarity">
    <text evidence="2">Belongs to the TonB-dependent receptor family. Hemoglobin/haptoglobin binding protein subfamily.</text>
</comment>
<dbReference type="Pfam" id="PF00593">
    <property type="entry name" value="TonB_dep_Rec_b-barrel"/>
    <property type="match status" value="1"/>
</dbReference>
<feature type="domain" description="TonB-dependent receptor-like beta-barrel" evidence="14">
    <location>
        <begin position="212"/>
        <end position="594"/>
    </location>
</feature>
<evidence type="ECO:0000256" key="13">
    <source>
        <dbReference type="SAM" id="SignalP"/>
    </source>
</evidence>
<dbReference type="GO" id="GO:0044718">
    <property type="term" value="P:siderophore transmembrane transport"/>
    <property type="evidence" value="ECO:0007669"/>
    <property type="project" value="TreeGrafter"/>
</dbReference>
<feature type="short sequence motif" description="TonB box" evidence="12">
    <location>
        <begin position="39"/>
        <end position="45"/>
    </location>
</feature>
<dbReference type="Gene3D" id="2.170.130.10">
    <property type="entry name" value="TonB-dependent receptor, plug domain"/>
    <property type="match status" value="1"/>
</dbReference>
<keyword evidence="10 11" id="KW-0998">Cell outer membrane</keyword>
<dbReference type="InterPro" id="IPR012910">
    <property type="entry name" value="Plug_dom"/>
</dbReference>
<dbReference type="PROSITE" id="PS52016">
    <property type="entry name" value="TONB_DEPENDENT_REC_3"/>
    <property type="match status" value="1"/>
</dbReference>
<comment type="subcellular location">
    <subcellularLocation>
        <location evidence="1 11">Cell outer membrane</location>
        <topology evidence="1 11">Multi-pass membrane protein</topology>
    </subcellularLocation>
</comment>
<dbReference type="Gene3D" id="2.40.170.20">
    <property type="entry name" value="TonB-dependent receptor, beta-barrel domain"/>
    <property type="match status" value="1"/>
</dbReference>
<dbReference type="InterPro" id="IPR039426">
    <property type="entry name" value="TonB-dep_rcpt-like"/>
</dbReference>
<feature type="signal peptide" evidence="13">
    <location>
        <begin position="1"/>
        <end position="26"/>
    </location>
</feature>
<keyword evidence="3 11" id="KW-0813">Transport</keyword>
<evidence type="ECO:0000256" key="12">
    <source>
        <dbReference type="PROSITE-ProRule" id="PRU10143"/>
    </source>
</evidence>
<keyword evidence="9 16" id="KW-0675">Receptor</keyword>
<evidence type="ECO:0000256" key="1">
    <source>
        <dbReference type="ARBA" id="ARBA00004571"/>
    </source>
</evidence>
<dbReference type="InterPro" id="IPR010916">
    <property type="entry name" value="TonB_box_CS"/>
</dbReference>
<evidence type="ECO:0000256" key="7">
    <source>
        <dbReference type="ARBA" id="ARBA00023077"/>
    </source>
</evidence>
<gene>
    <name evidence="16" type="ORF">N7644_17150</name>
</gene>
<dbReference type="PANTHER" id="PTHR30069:SF29">
    <property type="entry name" value="HEMOGLOBIN AND HEMOGLOBIN-HAPTOGLOBIN-BINDING PROTEIN 1-RELATED"/>
    <property type="match status" value="1"/>
</dbReference>
<evidence type="ECO:0000256" key="6">
    <source>
        <dbReference type="ARBA" id="ARBA00022729"/>
    </source>
</evidence>
<dbReference type="Pfam" id="PF07715">
    <property type="entry name" value="Plug"/>
    <property type="match status" value="1"/>
</dbReference>
<dbReference type="PROSITE" id="PS00430">
    <property type="entry name" value="TONB_DEPENDENT_REC_1"/>
    <property type="match status" value="1"/>
</dbReference>
<dbReference type="InterPro" id="IPR036942">
    <property type="entry name" value="Beta-barrel_TonB_sf"/>
</dbReference>
<evidence type="ECO:0000256" key="2">
    <source>
        <dbReference type="ARBA" id="ARBA00008143"/>
    </source>
</evidence>
<keyword evidence="5 11" id="KW-0812">Transmembrane</keyword>
<dbReference type="Proteomes" id="UP001159329">
    <property type="component" value="Unassembled WGS sequence"/>
</dbReference>
<evidence type="ECO:0000259" key="15">
    <source>
        <dbReference type="Pfam" id="PF07715"/>
    </source>
</evidence>
<keyword evidence="8 11" id="KW-0472">Membrane</keyword>
<feature type="chain" id="PRO_5041366131" evidence="13">
    <location>
        <begin position="27"/>
        <end position="625"/>
    </location>
</feature>
<proteinExistence type="inferred from homology"/>
<dbReference type="CDD" id="cd01347">
    <property type="entry name" value="ligand_gated_channel"/>
    <property type="match status" value="1"/>
</dbReference>
<evidence type="ECO:0000256" key="11">
    <source>
        <dbReference type="PROSITE-ProRule" id="PRU01360"/>
    </source>
</evidence>
<protein>
    <submittedName>
        <fullName evidence="16">TonB-dependent receptor</fullName>
    </submittedName>
</protein>
<reference evidence="16" key="1">
    <citation type="submission" date="2022-09" db="EMBL/GenBank/DDBJ databases">
        <title>Intensive care unit water sources are persistently colonized with multi-drug resistant bacteria and are the site of extensive horizontal gene transfer of antibiotic resistance genes.</title>
        <authorList>
            <person name="Diorio-Toth L."/>
        </authorList>
    </citation>
    <scope>NUCLEOTIDE SEQUENCE</scope>
    <source>
        <strain evidence="16">GD04005</strain>
    </source>
</reference>
<organism evidence="16 17">
    <name type="scientific">Acinetobacter courvalinii</name>
    <dbReference type="NCBI Taxonomy" id="280147"/>
    <lineage>
        <taxon>Bacteria</taxon>
        <taxon>Pseudomonadati</taxon>
        <taxon>Pseudomonadota</taxon>
        <taxon>Gammaproteobacteria</taxon>
        <taxon>Moraxellales</taxon>
        <taxon>Moraxellaceae</taxon>
        <taxon>Acinetobacter</taxon>
    </lineage>
</organism>
<dbReference type="InterPro" id="IPR037066">
    <property type="entry name" value="Plug_dom_sf"/>
</dbReference>
<evidence type="ECO:0000256" key="4">
    <source>
        <dbReference type="ARBA" id="ARBA00022452"/>
    </source>
</evidence>